<feature type="transmembrane region" description="Helical" evidence="1">
    <location>
        <begin position="160"/>
        <end position="178"/>
    </location>
</feature>
<evidence type="ECO:0000256" key="1">
    <source>
        <dbReference type="SAM" id="Phobius"/>
    </source>
</evidence>
<gene>
    <name evidence="2" type="ORF">G6011_09247</name>
</gene>
<proteinExistence type="predicted"/>
<keyword evidence="1" id="KW-0472">Membrane</keyword>
<name>A0AAD4IAX6_9PLEO</name>
<dbReference type="EMBL" id="JAANER010000004">
    <property type="protein sequence ID" value="KAG9191159.1"/>
    <property type="molecule type" value="Genomic_DNA"/>
</dbReference>
<keyword evidence="1" id="KW-0812">Transmembrane</keyword>
<organism evidence="2 3">
    <name type="scientific">Alternaria panax</name>
    <dbReference type="NCBI Taxonomy" id="48097"/>
    <lineage>
        <taxon>Eukaryota</taxon>
        <taxon>Fungi</taxon>
        <taxon>Dikarya</taxon>
        <taxon>Ascomycota</taxon>
        <taxon>Pezizomycotina</taxon>
        <taxon>Dothideomycetes</taxon>
        <taxon>Pleosporomycetidae</taxon>
        <taxon>Pleosporales</taxon>
        <taxon>Pleosporineae</taxon>
        <taxon>Pleosporaceae</taxon>
        <taxon>Alternaria</taxon>
        <taxon>Alternaria sect. Panax</taxon>
    </lineage>
</organism>
<keyword evidence="3" id="KW-1185">Reference proteome</keyword>
<keyword evidence="1" id="KW-1133">Transmembrane helix</keyword>
<dbReference type="PANTHER" id="PTHR35394">
    <property type="entry name" value="DUF3176 DOMAIN-CONTAINING PROTEIN"/>
    <property type="match status" value="1"/>
</dbReference>
<dbReference type="InterPro" id="IPR021514">
    <property type="entry name" value="DUF3176"/>
</dbReference>
<evidence type="ECO:0000313" key="3">
    <source>
        <dbReference type="Proteomes" id="UP001199106"/>
    </source>
</evidence>
<accession>A0AAD4IAX6</accession>
<dbReference type="PANTHER" id="PTHR35394:SF5">
    <property type="entry name" value="DUF3176 DOMAIN-CONTAINING PROTEIN"/>
    <property type="match status" value="1"/>
</dbReference>
<dbReference type="Proteomes" id="UP001199106">
    <property type="component" value="Unassembled WGS sequence"/>
</dbReference>
<feature type="transmembrane region" description="Helical" evidence="1">
    <location>
        <begin position="56"/>
        <end position="80"/>
    </location>
</feature>
<evidence type="ECO:0000313" key="2">
    <source>
        <dbReference type="EMBL" id="KAG9191159.1"/>
    </source>
</evidence>
<feature type="transmembrane region" description="Helical" evidence="1">
    <location>
        <begin position="546"/>
        <end position="566"/>
    </location>
</feature>
<reference evidence="2" key="1">
    <citation type="submission" date="2021-07" db="EMBL/GenBank/DDBJ databases">
        <title>Genome Resource of American Ginseng Black Spot Pathogen Alternaria panax.</title>
        <authorList>
            <person name="Qiu C."/>
            <person name="Wang W."/>
            <person name="Liu Z."/>
        </authorList>
    </citation>
    <scope>NUCLEOTIDE SEQUENCE</scope>
    <source>
        <strain evidence="2">BNCC115425</strain>
    </source>
</reference>
<dbReference type="Pfam" id="PF11374">
    <property type="entry name" value="DUF3176"/>
    <property type="match status" value="1"/>
</dbReference>
<dbReference type="AlphaFoldDB" id="A0AAD4IAX6"/>
<feature type="transmembrane region" description="Helical" evidence="1">
    <location>
        <begin position="100"/>
        <end position="124"/>
    </location>
</feature>
<protein>
    <submittedName>
        <fullName evidence="2">Uncharacterized protein</fullName>
    </submittedName>
</protein>
<sequence>MSIRPQSVGSGDHSDAEAIELDSTTRRSDEFSLILKDDHADSPPTQQMTVPWLNAWVFETTSFGVASAMFTAVVIILMAFRGRQNPSWNFGITLNTVISVASMVFRIGLMVPVASCISQLNWYWFSKDRRPLRDVVRFDQASRSPYGSLQLLISHGVRSFAFLGAIVSLFSLLIGPFFQQSLVFYGDLVLDPSVDAYASYASTFSPLVGAPGYDGAYMAPNLRFAVYSEFLFSGVISPPGLRYSCPSGHCAWDPFHTLAVGVQCQDAPRLFNLKCDDELSYGSENCAILAIDEPDRFTRFRNNGKIGEGNTGEQDAFPGNVFYFTEAMVLENEENSLALDQSWHIPKDNRVDIDWIRATGLTNSFVMQNSTIESRQCKIFTCLQEISASVRNGTYKETIENVTTQKTEYKTKNGKVAYAYNFPNGTLSNITLEKAQQQALLDTISAPFGELRVFYDDAFGWVSSGKVTSAGGEPGTDILMNIYRTQNLTEMVHGLVHHMNVALRSVYTFEELRRDNLLPKDHISKKEQVVGNASIEKIHVRVRWEWLILPGVLMILTFALLVATIVQTRGQKIGVWKENPLALLLYSKFDDQCKSAMDCARTEKDIWLAAGGLDAQLVVGTKAGSQHVKDMILIRRKVDV</sequence>
<comment type="caution">
    <text evidence="2">The sequence shown here is derived from an EMBL/GenBank/DDBJ whole genome shotgun (WGS) entry which is preliminary data.</text>
</comment>